<evidence type="ECO:0000313" key="3">
    <source>
        <dbReference type="Proteomes" id="UP000234905"/>
    </source>
</evidence>
<sequence>MKKYVAMTIGVLITLGGVALVFSTFCNLSLYLCMPLGLFLILMGITGVIAATEITGNKNIEKDKQ</sequence>
<dbReference type="EMBL" id="PKJN01000001">
    <property type="protein sequence ID" value="PKZ59987.1"/>
    <property type="molecule type" value="Genomic_DNA"/>
</dbReference>
<keyword evidence="1" id="KW-0812">Transmembrane</keyword>
<dbReference type="AlphaFoldDB" id="A0AAP8ITW3"/>
<feature type="transmembrane region" description="Helical" evidence="1">
    <location>
        <begin position="7"/>
        <end position="30"/>
    </location>
</feature>
<accession>A0AAP8ITW3</accession>
<name>A0AAP8ITW3_GARVA</name>
<keyword evidence="1" id="KW-0472">Membrane</keyword>
<proteinExistence type="predicted"/>
<gene>
    <name evidence="2" type="ORF">CYJ61_00850</name>
</gene>
<reference evidence="2 3" key="1">
    <citation type="submission" date="2017-12" db="EMBL/GenBank/DDBJ databases">
        <title>Phylogenetic diversity of female urinary microbiome.</title>
        <authorList>
            <person name="Thomas-White K."/>
            <person name="Wolfe A.J."/>
        </authorList>
    </citation>
    <scope>NUCLEOTIDE SEQUENCE [LARGE SCALE GENOMIC DNA]</scope>
    <source>
        <strain evidence="2 3">UMB0682</strain>
    </source>
</reference>
<keyword evidence="1" id="KW-1133">Transmembrane helix</keyword>
<evidence type="ECO:0000313" key="2">
    <source>
        <dbReference type="EMBL" id="PKZ59987.1"/>
    </source>
</evidence>
<feature type="transmembrane region" description="Helical" evidence="1">
    <location>
        <begin position="36"/>
        <end position="56"/>
    </location>
</feature>
<protein>
    <submittedName>
        <fullName evidence="2">Uncharacterized protein</fullName>
    </submittedName>
</protein>
<dbReference type="Proteomes" id="UP000234905">
    <property type="component" value="Unassembled WGS sequence"/>
</dbReference>
<evidence type="ECO:0000256" key="1">
    <source>
        <dbReference type="SAM" id="Phobius"/>
    </source>
</evidence>
<organism evidence="2 3">
    <name type="scientific">Gardnerella vaginalis</name>
    <dbReference type="NCBI Taxonomy" id="2702"/>
    <lineage>
        <taxon>Bacteria</taxon>
        <taxon>Bacillati</taxon>
        <taxon>Actinomycetota</taxon>
        <taxon>Actinomycetes</taxon>
        <taxon>Bifidobacteriales</taxon>
        <taxon>Bifidobacteriaceae</taxon>
        <taxon>Gardnerella</taxon>
    </lineage>
</organism>
<comment type="caution">
    <text evidence="2">The sequence shown here is derived from an EMBL/GenBank/DDBJ whole genome shotgun (WGS) entry which is preliminary data.</text>
</comment>